<dbReference type="PANTHER" id="PTHR40078:SF1">
    <property type="entry name" value="INTEGRAL MEMBRANE PROTEIN"/>
    <property type="match status" value="1"/>
</dbReference>
<dbReference type="EMBL" id="JBHSHC010000097">
    <property type="protein sequence ID" value="MFC4768188.1"/>
    <property type="molecule type" value="Genomic_DNA"/>
</dbReference>
<organism evidence="2 3">
    <name type="scientific">Effusibacillus consociatus</name>
    <dbReference type="NCBI Taxonomy" id="1117041"/>
    <lineage>
        <taxon>Bacteria</taxon>
        <taxon>Bacillati</taxon>
        <taxon>Bacillota</taxon>
        <taxon>Bacilli</taxon>
        <taxon>Bacillales</taxon>
        <taxon>Alicyclobacillaceae</taxon>
        <taxon>Effusibacillus</taxon>
    </lineage>
</organism>
<feature type="transmembrane region" description="Helical" evidence="1">
    <location>
        <begin position="93"/>
        <end position="115"/>
    </location>
</feature>
<feature type="transmembrane region" description="Helical" evidence="1">
    <location>
        <begin position="68"/>
        <end position="86"/>
    </location>
</feature>
<keyword evidence="1" id="KW-1133">Transmembrane helix</keyword>
<accession>A0ABV9Q351</accession>
<comment type="caution">
    <text evidence="2">The sequence shown here is derived from an EMBL/GenBank/DDBJ whole genome shotgun (WGS) entry which is preliminary data.</text>
</comment>
<feature type="transmembrane region" description="Helical" evidence="1">
    <location>
        <begin position="121"/>
        <end position="144"/>
    </location>
</feature>
<evidence type="ECO:0000313" key="3">
    <source>
        <dbReference type="Proteomes" id="UP001596002"/>
    </source>
</evidence>
<dbReference type="PANTHER" id="PTHR40078">
    <property type="entry name" value="INTEGRAL MEMBRANE PROTEIN-RELATED"/>
    <property type="match status" value="1"/>
</dbReference>
<keyword evidence="1" id="KW-0472">Membrane</keyword>
<dbReference type="InterPro" id="IPR038750">
    <property type="entry name" value="YczE/YyaS-like"/>
</dbReference>
<dbReference type="Pfam" id="PF19700">
    <property type="entry name" value="DUF6198"/>
    <property type="match status" value="1"/>
</dbReference>
<gene>
    <name evidence="2" type="ORF">ACFO8Q_12600</name>
</gene>
<reference evidence="3" key="1">
    <citation type="journal article" date="2019" name="Int. J. Syst. Evol. Microbiol.">
        <title>The Global Catalogue of Microorganisms (GCM) 10K type strain sequencing project: providing services to taxonomists for standard genome sequencing and annotation.</title>
        <authorList>
            <consortium name="The Broad Institute Genomics Platform"/>
            <consortium name="The Broad Institute Genome Sequencing Center for Infectious Disease"/>
            <person name="Wu L."/>
            <person name="Ma J."/>
        </authorList>
    </citation>
    <scope>NUCLEOTIDE SEQUENCE [LARGE SCALE GENOMIC DNA]</scope>
    <source>
        <strain evidence="3">WYCCWR 12678</strain>
    </source>
</reference>
<evidence type="ECO:0000256" key="1">
    <source>
        <dbReference type="SAM" id="Phobius"/>
    </source>
</evidence>
<proteinExistence type="predicted"/>
<protein>
    <submittedName>
        <fullName evidence="2">YitT family protein</fullName>
    </submittedName>
</protein>
<name>A0ABV9Q351_9BACL</name>
<keyword evidence="1" id="KW-0812">Transmembrane</keyword>
<feature type="transmembrane region" description="Helical" evidence="1">
    <location>
        <begin position="26"/>
        <end position="48"/>
    </location>
</feature>
<dbReference type="Proteomes" id="UP001596002">
    <property type="component" value="Unassembled WGS sequence"/>
</dbReference>
<evidence type="ECO:0000313" key="2">
    <source>
        <dbReference type="EMBL" id="MFC4768188.1"/>
    </source>
</evidence>
<sequence length="225" mass="24954">MGIQTHTSPTRVQRIVFTNLLAVKRLFVFILGLLIMCYGIVAVVNAGFGVSPWDVLHLGISQNTGLSFGRVSQLVGLVILASASILMKKLPSFGAIANMILVGEFIDLLIHFQLVPQWEHWAARIGLFVGGLFIWGFGTGVYIQSQLGAGPRDWLMLAFHEKTGWAIRWVRTFLEVTAVTLGLWLGGPFSWGTIVFSLTIGHSTEFGFRMAKKLFGRFTERREVA</sequence>
<keyword evidence="3" id="KW-1185">Reference proteome</keyword>
<dbReference type="RefSeq" id="WP_380026118.1">
    <property type="nucleotide sequence ID" value="NZ_JBHSHC010000097.1"/>
</dbReference>